<feature type="compositionally biased region" description="Gly residues" evidence="10">
    <location>
        <begin position="122"/>
        <end position="146"/>
    </location>
</feature>
<comment type="subcellular location">
    <subcellularLocation>
        <location evidence="1 9">Nucleus</location>
    </subcellularLocation>
</comment>
<comment type="similarity">
    <text evidence="2 9">Belongs to the snRNP Sm proteins family.</text>
</comment>
<keyword evidence="4 9" id="KW-0747">Spliceosome</keyword>
<comment type="caution">
    <text evidence="12">The sequence shown here is derived from an EMBL/GenBank/DDBJ whole genome shotgun (WGS) entry which is preliminary data.</text>
</comment>
<gene>
    <name evidence="9" type="primary">LSM4</name>
    <name evidence="12" type="ORF">HYH03_008564</name>
</gene>
<keyword evidence="5 9" id="KW-0694">RNA-binding</keyword>
<evidence type="ECO:0000256" key="3">
    <source>
        <dbReference type="ARBA" id="ARBA00022664"/>
    </source>
</evidence>
<evidence type="ECO:0000256" key="8">
    <source>
        <dbReference type="ARBA" id="ARBA00023274"/>
    </source>
</evidence>
<organism evidence="12 13">
    <name type="scientific">Edaphochlamys debaryana</name>
    <dbReference type="NCBI Taxonomy" id="47281"/>
    <lineage>
        <taxon>Eukaryota</taxon>
        <taxon>Viridiplantae</taxon>
        <taxon>Chlorophyta</taxon>
        <taxon>core chlorophytes</taxon>
        <taxon>Chlorophyceae</taxon>
        <taxon>CS clade</taxon>
        <taxon>Chlamydomonadales</taxon>
        <taxon>Chlamydomonadales incertae sedis</taxon>
        <taxon>Edaphochlamys</taxon>
    </lineage>
</organism>
<dbReference type="GO" id="GO:0005681">
    <property type="term" value="C:spliceosomal complex"/>
    <property type="evidence" value="ECO:0007669"/>
    <property type="project" value="UniProtKB-UniRule"/>
</dbReference>
<evidence type="ECO:0000259" key="11">
    <source>
        <dbReference type="PROSITE" id="PS52002"/>
    </source>
</evidence>
<evidence type="ECO:0000256" key="6">
    <source>
        <dbReference type="ARBA" id="ARBA00023187"/>
    </source>
</evidence>
<feature type="region of interest" description="Disordered" evidence="10">
    <location>
        <begin position="79"/>
        <end position="146"/>
    </location>
</feature>
<dbReference type="InterPro" id="IPR027141">
    <property type="entry name" value="LSm4/Sm_D1/D3"/>
</dbReference>
<evidence type="ECO:0000313" key="12">
    <source>
        <dbReference type="EMBL" id="KAG2493140.1"/>
    </source>
</evidence>
<keyword evidence="3 9" id="KW-0507">mRNA processing</keyword>
<proteinExistence type="inferred from homology"/>
<feature type="domain" description="Sm" evidence="11">
    <location>
        <begin position="2"/>
        <end position="75"/>
    </location>
</feature>
<dbReference type="FunFam" id="2.30.30.100:FF:000087">
    <property type="entry name" value="U6 snRNA-associated Sm-like protein LSm4"/>
    <property type="match status" value="1"/>
</dbReference>
<dbReference type="InterPro" id="IPR034101">
    <property type="entry name" value="Lsm4"/>
</dbReference>
<comment type="function">
    <text evidence="9">Binds specifically to the 3'-terminal U-tract of U6 snRNA.</text>
</comment>
<comment type="subunit">
    <text evidence="9">LSm subunits form a heteromer with a doughnut shape.</text>
</comment>
<dbReference type="Gene3D" id="2.30.30.100">
    <property type="match status" value="1"/>
</dbReference>
<evidence type="ECO:0000256" key="2">
    <source>
        <dbReference type="ARBA" id="ARBA00006850"/>
    </source>
</evidence>
<feature type="compositionally biased region" description="Basic and acidic residues" evidence="10">
    <location>
        <begin position="79"/>
        <end position="91"/>
    </location>
</feature>
<keyword evidence="8 9" id="KW-0687">Ribonucleoprotein</keyword>
<evidence type="ECO:0000256" key="4">
    <source>
        <dbReference type="ARBA" id="ARBA00022728"/>
    </source>
</evidence>
<dbReference type="GO" id="GO:0000398">
    <property type="term" value="P:mRNA splicing, via spliceosome"/>
    <property type="evidence" value="ECO:0007669"/>
    <property type="project" value="InterPro"/>
</dbReference>
<dbReference type="OrthoDB" id="747253at2759"/>
<protein>
    <recommendedName>
        <fullName evidence="9">U6 snRNA-associated Sm-like protein LSm4</fullName>
    </recommendedName>
</protein>
<dbReference type="AlphaFoldDB" id="A0A835XZY3"/>
<dbReference type="InterPro" id="IPR001163">
    <property type="entry name" value="Sm_dom_euk/arc"/>
</dbReference>
<evidence type="ECO:0000256" key="5">
    <source>
        <dbReference type="ARBA" id="ARBA00022884"/>
    </source>
</evidence>
<dbReference type="PROSITE" id="PS52002">
    <property type="entry name" value="SM"/>
    <property type="match status" value="1"/>
</dbReference>
<evidence type="ECO:0000256" key="9">
    <source>
        <dbReference type="RuleBase" id="RU365049"/>
    </source>
</evidence>
<keyword evidence="6 9" id="KW-0508">mRNA splicing</keyword>
<feature type="compositionally biased region" description="Gly residues" evidence="10">
    <location>
        <begin position="99"/>
        <end position="116"/>
    </location>
</feature>
<evidence type="ECO:0000313" key="13">
    <source>
        <dbReference type="Proteomes" id="UP000612055"/>
    </source>
</evidence>
<evidence type="ECO:0000256" key="1">
    <source>
        <dbReference type="ARBA" id="ARBA00004123"/>
    </source>
</evidence>
<keyword evidence="13" id="KW-1185">Reference proteome</keyword>
<dbReference type="GO" id="GO:0000956">
    <property type="term" value="P:nuclear-transcribed mRNA catabolic process"/>
    <property type="evidence" value="ECO:0007669"/>
    <property type="project" value="UniProtKB-UniRule"/>
</dbReference>
<dbReference type="SMART" id="SM00651">
    <property type="entry name" value="Sm"/>
    <property type="match status" value="1"/>
</dbReference>
<dbReference type="SUPFAM" id="SSF50182">
    <property type="entry name" value="Sm-like ribonucleoproteins"/>
    <property type="match status" value="1"/>
</dbReference>
<dbReference type="Proteomes" id="UP000612055">
    <property type="component" value="Unassembled WGS sequence"/>
</dbReference>
<dbReference type="EMBL" id="JAEHOE010000039">
    <property type="protein sequence ID" value="KAG2493140.1"/>
    <property type="molecule type" value="Genomic_DNA"/>
</dbReference>
<dbReference type="Pfam" id="PF01423">
    <property type="entry name" value="LSM"/>
    <property type="match status" value="1"/>
</dbReference>
<reference evidence="12" key="1">
    <citation type="journal article" date="2020" name="bioRxiv">
        <title>Comparative genomics of Chlamydomonas.</title>
        <authorList>
            <person name="Craig R.J."/>
            <person name="Hasan A.R."/>
            <person name="Ness R.W."/>
            <person name="Keightley P.D."/>
        </authorList>
    </citation>
    <scope>NUCLEOTIDE SEQUENCE</scope>
    <source>
        <strain evidence="12">CCAP 11/70</strain>
    </source>
</reference>
<evidence type="ECO:0000256" key="7">
    <source>
        <dbReference type="ARBA" id="ARBA00023242"/>
    </source>
</evidence>
<dbReference type="InterPro" id="IPR047575">
    <property type="entry name" value="Sm"/>
</dbReference>
<sequence length="146" mass="15632">MLPLSLLKTAQRHAVLVELKNGETYNGYLQQCDTWMNLHLSEVICTSKDGQRFFKMAEAYVRGNTIKYISVPEEVIDKVQEENLRRDEKRPARGRGRGGRGWAMGGGRGDGGQGEGGRGEGGRGGGRGDGGRGGRGGGRAGGRGRG</sequence>
<keyword evidence="7 9" id="KW-0539">Nucleus</keyword>
<dbReference type="InterPro" id="IPR010920">
    <property type="entry name" value="LSM_dom_sf"/>
</dbReference>
<name>A0A835XZY3_9CHLO</name>
<dbReference type="PANTHER" id="PTHR23338">
    <property type="entry name" value="SMALL NUCLEAR RIBONUCLEOPROTEIN SM"/>
    <property type="match status" value="1"/>
</dbReference>
<dbReference type="GO" id="GO:0003723">
    <property type="term" value="F:RNA binding"/>
    <property type="evidence" value="ECO:0007669"/>
    <property type="project" value="UniProtKB-KW"/>
</dbReference>
<evidence type="ECO:0000256" key="10">
    <source>
        <dbReference type="SAM" id="MobiDB-lite"/>
    </source>
</evidence>
<accession>A0A835XZY3</accession>
<dbReference type="CDD" id="cd01723">
    <property type="entry name" value="LSm4"/>
    <property type="match status" value="1"/>
</dbReference>